<dbReference type="InterPro" id="IPR036705">
    <property type="entry name" value="Ribosyl_crysJ1_sf"/>
</dbReference>
<dbReference type="EMBL" id="BAAANN010000017">
    <property type="protein sequence ID" value="GAA1966318.1"/>
    <property type="molecule type" value="Genomic_DNA"/>
</dbReference>
<protein>
    <recommendedName>
        <fullName evidence="1">Immunity protein 35 domain-containing protein</fullName>
    </recommendedName>
</protein>
<feature type="domain" description="Immunity protein 35" evidence="1">
    <location>
        <begin position="5"/>
        <end position="72"/>
    </location>
</feature>
<dbReference type="Gene3D" id="1.10.4080.10">
    <property type="entry name" value="ADP-ribosylation/Crystallin J1"/>
    <property type="match status" value="1"/>
</dbReference>
<evidence type="ECO:0000313" key="2">
    <source>
        <dbReference type="EMBL" id="GAA1966318.1"/>
    </source>
</evidence>
<dbReference type="InterPro" id="IPR029082">
    <property type="entry name" value="Imm35"/>
</dbReference>
<comment type="caution">
    <text evidence="2">The sequence shown here is derived from an EMBL/GenBank/DDBJ whole genome shotgun (WGS) entry which is preliminary data.</text>
</comment>
<gene>
    <name evidence="2" type="ORF">GCM10009754_43420</name>
</gene>
<dbReference type="Pfam" id="PF15567">
    <property type="entry name" value="Imm35"/>
    <property type="match status" value="1"/>
</dbReference>
<dbReference type="Proteomes" id="UP001501116">
    <property type="component" value="Unassembled WGS sequence"/>
</dbReference>
<proteinExistence type="predicted"/>
<evidence type="ECO:0000313" key="3">
    <source>
        <dbReference type="Proteomes" id="UP001501116"/>
    </source>
</evidence>
<sequence>MVKAAEAVARVEQWLDDPELRVQPEFAARAADGWYVPYNAAAYLDGTDVGKGLFPAPTVFVPDDGGTITMAADVMTPSPRAPVTLWEEVADPELDPALLHGRQVPVKAIRHWEAVTGTGQRTGEVKPNPAYTVSPVWRGFPARHTAAGKLLDYLNADWISVAQFAECLAMTEVVVPVDDGESPALRGVDDRYEVAVCTSTGTIPAGVTRWRRMLAGHLLRPEAPVGFVLDPGRALSYSLPARYVRAVPLPPPGEPVEEVAAEASPEVLALAERLTADFGIEAPGLLRRHLTAVAGWARNTGYELSIDEAKSYLTGYAVRFSNLRGIRRNRGPSWPADLEANGLTTHYDHFGAPSPVPWTFGKFDPRNTPPGTFAWHRLVGAFAGFAAGEALVSGDGLGPLTRQLLRHTESVLRGLPQVPRTFDIPPGFPPPASPSSWLAVALGDDREAEPALSPLLLPLAAITAAGAEVAGMSQDYPKAIARDMAGTLTESTATALDALDSLDALIDVLWELLKPGDYALPVYVHLRTFARDERPGIGELARTVLELRDDRDTDDRAQIETIGDGHTPLSLLGRALFAAGKRHYDAEAAFDAAAGDPLVSALTGALLGARGGIPGLPRRAVAAVGRIGLVENVASDAFWNFTRFGVRREPSARHDWERQRYPRG</sequence>
<keyword evidence="3" id="KW-1185">Reference proteome</keyword>
<organism evidence="2 3">
    <name type="scientific">Amycolatopsis minnesotensis</name>
    <dbReference type="NCBI Taxonomy" id="337894"/>
    <lineage>
        <taxon>Bacteria</taxon>
        <taxon>Bacillati</taxon>
        <taxon>Actinomycetota</taxon>
        <taxon>Actinomycetes</taxon>
        <taxon>Pseudonocardiales</taxon>
        <taxon>Pseudonocardiaceae</taxon>
        <taxon>Amycolatopsis</taxon>
    </lineage>
</organism>
<reference evidence="2 3" key="1">
    <citation type="journal article" date="2019" name="Int. J. Syst. Evol. Microbiol.">
        <title>The Global Catalogue of Microorganisms (GCM) 10K type strain sequencing project: providing services to taxonomists for standard genome sequencing and annotation.</title>
        <authorList>
            <consortium name="The Broad Institute Genomics Platform"/>
            <consortium name="The Broad Institute Genome Sequencing Center for Infectious Disease"/>
            <person name="Wu L."/>
            <person name="Ma J."/>
        </authorList>
    </citation>
    <scope>NUCLEOTIDE SEQUENCE [LARGE SCALE GENOMIC DNA]</scope>
    <source>
        <strain evidence="2 3">JCM 14545</strain>
    </source>
</reference>
<accession>A0ABN2RAU6</accession>
<name>A0ABN2RAU6_9PSEU</name>
<evidence type="ECO:0000259" key="1">
    <source>
        <dbReference type="Pfam" id="PF15567"/>
    </source>
</evidence>